<dbReference type="InterPro" id="IPR027417">
    <property type="entry name" value="P-loop_NTPase"/>
</dbReference>
<dbReference type="PANTHER" id="PTHR11059:SF0">
    <property type="entry name" value="DNA REPAIR PROTEIN RECN"/>
    <property type="match status" value="1"/>
</dbReference>
<accession>A0ABN4DCN9</accession>
<reference evidence="10 11" key="1">
    <citation type="submission" date="2014-07" db="EMBL/GenBank/DDBJ databases">
        <title>Complete genome sequence of Corynebacterium atypicum DSM 44849: identifiction of the mycolic acid biosynthesis genes.</title>
        <authorList>
            <person name="Tippelt A."/>
            <person name="Mollmann S."/>
            <person name="Albersmeier A."/>
            <person name="Jaenicke S."/>
            <person name="Ruckert C."/>
            <person name="Tauch A."/>
        </authorList>
    </citation>
    <scope>NUCLEOTIDE SEQUENCE [LARGE SCALE GENOMIC DNA]</scope>
    <source>
        <strain evidence="10 11">R2070</strain>
    </source>
</reference>
<protein>
    <recommendedName>
        <fullName evidence="2 8">DNA repair protein RecN</fullName>
    </recommendedName>
    <alternativeName>
        <fullName evidence="7 8">Recombination protein N</fullName>
    </alternativeName>
</protein>
<dbReference type="PIRSF" id="PIRSF003128">
    <property type="entry name" value="RecN"/>
    <property type="match status" value="1"/>
</dbReference>
<dbReference type="SUPFAM" id="SSF52540">
    <property type="entry name" value="P-loop containing nucleoside triphosphate hydrolases"/>
    <property type="match status" value="2"/>
</dbReference>
<keyword evidence="11" id="KW-1185">Reference proteome</keyword>
<keyword evidence="4 8" id="KW-0227">DNA damage</keyword>
<dbReference type="EMBL" id="CP008944">
    <property type="protein sequence ID" value="AIG64185.1"/>
    <property type="molecule type" value="Genomic_DNA"/>
</dbReference>
<evidence type="ECO:0000313" key="10">
    <source>
        <dbReference type="EMBL" id="AIG64185.1"/>
    </source>
</evidence>
<keyword evidence="6 8" id="KW-0234">DNA repair</keyword>
<comment type="function">
    <text evidence="8">May be involved in recombinational repair of damaged DNA.</text>
</comment>
<evidence type="ECO:0000256" key="1">
    <source>
        <dbReference type="ARBA" id="ARBA00009441"/>
    </source>
</evidence>
<keyword evidence="5" id="KW-0067">ATP-binding</keyword>
<dbReference type="CDD" id="cd03241">
    <property type="entry name" value="ABC_RecN"/>
    <property type="match status" value="1"/>
</dbReference>
<dbReference type="RefSeq" id="WP_038605576.1">
    <property type="nucleotide sequence ID" value="NZ_CP008944.1"/>
</dbReference>
<evidence type="ECO:0000256" key="9">
    <source>
        <dbReference type="SAM" id="Coils"/>
    </source>
</evidence>
<evidence type="ECO:0000256" key="8">
    <source>
        <dbReference type="PIRNR" id="PIRNR003128"/>
    </source>
</evidence>
<evidence type="ECO:0000313" key="11">
    <source>
        <dbReference type="Proteomes" id="UP000028504"/>
    </source>
</evidence>
<dbReference type="Proteomes" id="UP000028504">
    <property type="component" value="Chromosome"/>
</dbReference>
<sequence>MLVEMTIENLGVLPRARAEFSPGLTVLTGETGAGKTMVVTGLKLLSGARAEASRIRRGAKSAAVEGVFALPQPKSEDDASAFPGDPDAVSTAVRSATDVAREAGAEPDENGDWLAARTLTLASDNKAVRSRAHLGGRHVPAATLGQFTGAVLTIHGQHDQLRLTSPGEQLAALDGFGEGIGTLKQAYQKAYAEHQKLAADLAERSSKRRELAQEIDRLEFALGEIDQVAPVAGEDEELVARIRRLQDVDALREAAEQAVALIDGPEALGAAELQEAEPAAAAVGRAAGGLGAVDDDELRALGERLDAVTAELAEVSGELGAFLAGLDMDPEALEQALLRQQQLKGLTRKYAPDAAGVVAWREKVQRRLAQIDVSPAAVEELQARVGKAEQKRDAAAAKLSRARNRAAKRLSAAVTAELAGLAMGRAEFSVAVRPCPPGPKGADEVEFMLAPAPDAEPRGLAASASGGELSRVMLALEVIVAGESAGTTLVFDEVDSGVGGQAAIEIGRRLARLSLTHQVIVVTHLPQVAAFAQTHLHVEKEETSAGAQATGVVSEVTALAGESRVRELARMLAGLADSESGRAHAADLLARAQKEREAMARDA</sequence>
<comment type="similarity">
    <text evidence="1 8">Belongs to the RecN family.</text>
</comment>
<evidence type="ECO:0000256" key="5">
    <source>
        <dbReference type="ARBA" id="ARBA00022840"/>
    </source>
</evidence>
<dbReference type="PANTHER" id="PTHR11059">
    <property type="entry name" value="DNA REPAIR PROTEIN RECN"/>
    <property type="match status" value="1"/>
</dbReference>
<name>A0ABN4DCN9_9CORY</name>
<feature type="coiled-coil region" evidence="9">
    <location>
        <begin position="378"/>
        <end position="405"/>
    </location>
</feature>
<dbReference type="NCBIfam" id="TIGR00634">
    <property type="entry name" value="recN"/>
    <property type="match status" value="1"/>
</dbReference>
<evidence type="ECO:0000256" key="4">
    <source>
        <dbReference type="ARBA" id="ARBA00022763"/>
    </source>
</evidence>
<evidence type="ECO:0000256" key="7">
    <source>
        <dbReference type="ARBA" id="ARBA00033408"/>
    </source>
</evidence>
<evidence type="ECO:0000256" key="6">
    <source>
        <dbReference type="ARBA" id="ARBA00023204"/>
    </source>
</evidence>
<organism evidence="10 11">
    <name type="scientific">Corynebacterium atypicum</name>
    <dbReference type="NCBI Taxonomy" id="191610"/>
    <lineage>
        <taxon>Bacteria</taxon>
        <taxon>Bacillati</taxon>
        <taxon>Actinomycetota</taxon>
        <taxon>Actinomycetes</taxon>
        <taxon>Mycobacteriales</taxon>
        <taxon>Corynebacteriaceae</taxon>
        <taxon>Corynebacterium</taxon>
    </lineage>
</organism>
<gene>
    <name evidence="10" type="ORF">CATYP_05635</name>
</gene>
<dbReference type="InterPro" id="IPR004604">
    <property type="entry name" value="DNA_recomb/repair_RecN"/>
</dbReference>
<evidence type="ECO:0000256" key="3">
    <source>
        <dbReference type="ARBA" id="ARBA00022741"/>
    </source>
</evidence>
<keyword evidence="3" id="KW-0547">Nucleotide-binding</keyword>
<dbReference type="Gene3D" id="3.40.50.300">
    <property type="entry name" value="P-loop containing nucleotide triphosphate hydrolases"/>
    <property type="match status" value="2"/>
</dbReference>
<evidence type="ECO:0000256" key="2">
    <source>
        <dbReference type="ARBA" id="ARBA00021315"/>
    </source>
</evidence>
<keyword evidence="9" id="KW-0175">Coiled coil</keyword>
<proteinExistence type="inferred from homology"/>